<dbReference type="InterPro" id="IPR036890">
    <property type="entry name" value="HATPase_C_sf"/>
</dbReference>
<dbReference type="AlphaFoldDB" id="A0A2Z7BR79"/>
<dbReference type="FunFam" id="3.40.50.11260:FF:000001">
    <property type="entry name" value="Heat shock protein 90 alpha"/>
    <property type="match status" value="1"/>
</dbReference>
<dbReference type="GO" id="GO:0140662">
    <property type="term" value="F:ATP-dependent protein folding chaperone"/>
    <property type="evidence" value="ECO:0007669"/>
    <property type="project" value="InterPro"/>
</dbReference>
<keyword evidence="3" id="KW-0963">Cytoplasm</keyword>
<dbReference type="GO" id="GO:0005737">
    <property type="term" value="C:cytoplasm"/>
    <property type="evidence" value="ECO:0007669"/>
    <property type="project" value="UniProtKB-SubCell"/>
</dbReference>
<dbReference type="Pfam" id="PF00561">
    <property type="entry name" value="Abhydrolase_1"/>
    <property type="match status" value="1"/>
</dbReference>
<proteinExistence type="inferred from homology"/>
<dbReference type="Pfam" id="PF00183">
    <property type="entry name" value="HSP90"/>
    <property type="match status" value="1"/>
</dbReference>
<dbReference type="GO" id="GO:0005524">
    <property type="term" value="F:ATP binding"/>
    <property type="evidence" value="ECO:0007669"/>
    <property type="project" value="UniProtKB-KW"/>
</dbReference>
<keyword evidence="6" id="KW-0143">Chaperone</keyword>
<reference evidence="9 10" key="1">
    <citation type="journal article" date="2015" name="Proc. Natl. Acad. Sci. U.S.A.">
        <title>The resurrection genome of Boea hygrometrica: A blueprint for survival of dehydration.</title>
        <authorList>
            <person name="Xiao L."/>
            <person name="Yang G."/>
            <person name="Zhang L."/>
            <person name="Yang X."/>
            <person name="Zhao S."/>
            <person name="Ji Z."/>
            <person name="Zhou Q."/>
            <person name="Hu M."/>
            <person name="Wang Y."/>
            <person name="Chen M."/>
            <person name="Xu Y."/>
            <person name="Jin H."/>
            <person name="Xiao X."/>
            <person name="Hu G."/>
            <person name="Bao F."/>
            <person name="Hu Y."/>
            <person name="Wan P."/>
            <person name="Li L."/>
            <person name="Deng X."/>
            <person name="Kuang T."/>
            <person name="Xiang C."/>
            <person name="Zhu J.K."/>
            <person name="Oliver M.J."/>
            <person name="He Y."/>
        </authorList>
    </citation>
    <scope>NUCLEOTIDE SEQUENCE [LARGE SCALE GENOMIC DNA]</scope>
    <source>
        <strain evidence="10">cv. XS01</strain>
    </source>
</reference>
<dbReference type="SUPFAM" id="SSF55874">
    <property type="entry name" value="ATPase domain of HSP90 chaperone/DNA topoisomerase II/histidine kinase"/>
    <property type="match status" value="1"/>
</dbReference>
<dbReference type="InterPro" id="IPR020568">
    <property type="entry name" value="Ribosomal_Su5_D2-typ_SF"/>
</dbReference>
<sequence>MVMAWIFARWLSVGCPVLLPAEAMFWVCRVLYGALMEGIKHEHVLVNGLKLHVAQIGSSSSPAVVFLHGFPEIWYSWRHQMIAVSRAGFRAIAFDYRGYGLSDPPPEPEKASFLDLVADLLALLDALAISKEPGRAEADFGRLDAKTVFRNVYILFSKSEIPIANENQEIMDLVEPSDPLPHWFSEEDLAVYGELYEKSGYRTALQVPYRFILYCVDFDPVTIKIVTIGPTCRYETTGRRRKRRRIAESAEMKAARSESKLEADWDVGERLRIEFRENLHKMREAMHAMTESVAKVSKSLSEMKSLIEEMRREEADERSKTEEEYVPEGGEERITDAPGDECNDVEKQREADKQGEDATDTNGTADGIIVGTLLVVIVGWSDNSGARVSGADGAGIAIGVNVRDRFQGVKSRTPNWNWKLCAEELILRYSGRKAAKPYESDASLKWGKIPVDEQSEGESLLSIRAYTTKEGIADYRGETRQGGGDDIMGRAQPTDYDSFGHIQAHEWNQGSHDPTPHLLGRKDDVSNPTHRIAQIQQFNRQAVVNTSNNRGIGDRAGVGRGGGNRFKEGKIYSHQEYVVSNVVIEQSWGGSFTMPREVDGEQLGRGTKITLFLKEDQLEYREERKIRKNLVKKCIEMFKEIAENKDDYTKFYAAFSKNWRLGIQEDNQNSSKLADLLRYHSTKSGDELTSLKDYVTRMKDGQKDIYYITGESKKAVENSPFLERLKKKGYEIIYRVDANDEYAVGQLKESEGKKRVSATKEKPLEEATWEEAVDFQAQFSHTSLGDKADLREEDIVRRINRPRPIVKHVYTRRGPRPKQMSRLSINR</sequence>
<dbReference type="InterPro" id="IPR000073">
    <property type="entry name" value="AB_hydrolase_1"/>
</dbReference>
<comment type="subcellular location">
    <subcellularLocation>
        <location evidence="1">Cytoplasm</location>
    </subcellularLocation>
</comment>
<comment type="similarity">
    <text evidence="2">Belongs to the heat shock protein 90 family.</text>
</comment>
<dbReference type="OrthoDB" id="7848262at2759"/>
<evidence type="ECO:0000313" key="10">
    <source>
        <dbReference type="Proteomes" id="UP000250235"/>
    </source>
</evidence>
<evidence type="ECO:0000256" key="1">
    <source>
        <dbReference type="ARBA" id="ARBA00004496"/>
    </source>
</evidence>
<evidence type="ECO:0000256" key="4">
    <source>
        <dbReference type="ARBA" id="ARBA00022741"/>
    </source>
</evidence>
<dbReference type="Gene3D" id="3.40.50.1820">
    <property type="entry name" value="alpha/beta hydrolase"/>
    <property type="match status" value="2"/>
</dbReference>
<dbReference type="SUPFAM" id="SSF54211">
    <property type="entry name" value="Ribosomal protein S5 domain 2-like"/>
    <property type="match status" value="1"/>
</dbReference>
<dbReference type="PANTHER" id="PTHR11528">
    <property type="entry name" value="HEAT SHOCK PROTEIN 90 FAMILY MEMBER"/>
    <property type="match status" value="1"/>
</dbReference>
<keyword evidence="10" id="KW-1185">Reference proteome</keyword>
<feature type="region of interest" description="Disordered" evidence="7">
    <location>
        <begin position="310"/>
        <end position="364"/>
    </location>
</feature>
<dbReference type="PRINTS" id="PR00412">
    <property type="entry name" value="EPOXHYDRLASE"/>
</dbReference>
<evidence type="ECO:0000256" key="6">
    <source>
        <dbReference type="ARBA" id="ARBA00023186"/>
    </source>
</evidence>
<keyword evidence="4" id="KW-0547">Nucleotide-binding</keyword>
<dbReference type="Proteomes" id="UP000250235">
    <property type="component" value="Unassembled WGS sequence"/>
</dbReference>
<dbReference type="SUPFAM" id="SSF53474">
    <property type="entry name" value="alpha/beta-Hydrolases"/>
    <property type="match status" value="1"/>
</dbReference>
<name>A0A2Z7BR79_9LAMI</name>
<dbReference type="InterPro" id="IPR000639">
    <property type="entry name" value="Epox_hydrolase-like"/>
</dbReference>
<protein>
    <submittedName>
        <fullName evidence="9">Heat shock protein 83</fullName>
    </submittedName>
</protein>
<gene>
    <name evidence="9" type="ORF">F511_15052</name>
</gene>
<evidence type="ECO:0000259" key="8">
    <source>
        <dbReference type="Pfam" id="PF00561"/>
    </source>
</evidence>
<accession>A0A2Z7BR79</accession>
<dbReference type="GO" id="GO:0016887">
    <property type="term" value="F:ATP hydrolysis activity"/>
    <property type="evidence" value="ECO:0007669"/>
    <property type="project" value="InterPro"/>
</dbReference>
<evidence type="ECO:0000256" key="2">
    <source>
        <dbReference type="ARBA" id="ARBA00008239"/>
    </source>
</evidence>
<feature type="compositionally biased region" description="Basic and acidic residues" evidence="7">
    <location>
        <begin position="310"/>
        <end position="323"/>
    </location>
</feature>
<dbReference type="GO" id="GO:0051082">
    <property type="term" value="F:unfolded protein binding"/>
    <property type="evidence" value="ECO:0007669"/>
    <property type="project" value="InterPro"/>
</dbReference>
<dbReference type="InterPro" id="IPR001404">
    <property type="entry name" value="Hsp90_fam"/>
</dbReference>
<keyword evidence="5" id="KW-0067">ATP-binding</keyword>
<evidence type="ECO:0000256" key="5">
    <source>
        <dbReference type="ARBA" id="ARBA00022840"/>
    </source>
</evidence>
<dbReference type="EMBL" id="KV003152">
    <property type="protein sequence ID" value="KZV37132.1"/>
    <property type="molecule type" value="Genomic_DNA"/>
</dbReference>
<evidence type="ECO:0000256" key="7">
    <source>
        <dbReference type="SAM" id="MobiDB-lite"/>
    </source>
</evidence>
<dbReference type="InterPro" id="IPR029058">
    <property type="entry name" value="AB_hydrolase_fold"/>
</dbReference>
<organism evidence="9 10">
    <name type="scientific">Dorcoceras hygrometricum</name>
    <dbReference type="NCBI Taxonomy" id="472368"/>
    <lineage>
        <taxon>Eukaryota</taxon>
        <taxon>Viridiplantae</taxon>
        <taxon>Streptophyta</taxon>
        <taxon>Embryophyta</taxon>
        <taxon>Tracheophyta</taxon>
        <taxon>Spermatophyta</taxon>
        <taxon>Magnoliopsida</taxon>
        <taxon>eudicotyledons</taxon>
        <taxon>Gunneridae</taxon>
        <taxon>Pentapetalae</taxon>
        <taxon>asterids</taxon>
        <taxon>lamiids</taxon>
        <taxon>Lamiales</taxon>
        <taxon>Gesneriaceae</taxon>
        <taxon>Didymocarpoideae</taxon>
        <taxon>Trichosporeae</taxon>
        <taxon>Loxocarpinae</taxon>
        <taxon>Dorcoceras</taxon>
    </lineage>
</organism>
<evidence type="ECO:0000313" key="9">
    <source>
        <dbReference type="EMBL" id="KZV37132.1"/>
    </source>
</evidence>
<evidence type="ECO:0000256" key="3">
    <source>
        <dbReference type="ARBA" id="ARBA00022490"/>
    </source>
</evidence>
<feature type="domain" description="AB hydrolase-1" evidence="8">
    <location>
        <begin position="62"/>
        <end position="130"/>
    </location>
</feature>
<keyword evidence="9" id="KW-0346">Stress response</keyword>
<dbReference type="Gene3D" id="3.40.50.11260">
    <property type="match status" value="1"/>
</dbReference>
<feature type="compositionally biased region" description="Basic and acidic residues" evidence="7">
    <location>
        <begin position="344"/>
        <end position="356"/>
    </location>
</feature>
<dbReference type="Gene3D" id="3.30.230.80">
    <property type="match status" value="1"/>
</dbReference>